<dbReference type="InterPro" id="IPR058702">
    <property type="entry name" value="MafI2-like"/>
</dbReference>
<organism evidence="1 2">
    <name type="scientific">Kribbella shirazensis</name>
    <dbReference type="NCBI Taxonomy" id="1105143"/>
    <lineage>
        <taxon>Bacteria</taxon>
        <taxon>Bacillati</taxon>
        <taxon>Actinomycetota</taxon>
        <taxon>Actinomycetes</taxon>
        <taxon>Propionibacteriales</taxon>
        <taxon>Kribbellaceae</taxon>
        <taxon>Kribbella</taxon>
    </lineage>
</organism>
<comment type="caution">
    <text evidence="1">The sequence shown here is derived from an EMBL/GenBank/DDBJ whole genome shotgun (WGS) entry which is preliminary data.</text>
</comment>
<evidence type="ECO:0000313" key="1">
    <source>
        <dbReference type="EMBL" id="NIK58277.1"/>
    </source>
</evidence>
<accession>A0A7X6A1I3</accession>
<dbReference type="Proteomes" id="UP000555407">
    <property type="component" value="Unassembled WGS sequence"/>
</dbReference>
<dbReference type="EMBL" id="JAASRO010000001">
    <property type="protein sequence ID" value="NIK58277.1"/>
    <property type="molecule type" value="Genomic_DNA"/>
</dbReference>
<sequence>MRMDAAEFRIEVLLSFQRALWDLVTPNLRGVTVRPTSPLIEARFLYEALGQEEHLLVSEAEAYVIADFVPAVDVRFDAVAVPPDQSRELLAGEEWVYRRREDEPDLEDRSRDD</sequence>
<proteinExistence type="predicted"/>
<dbReference type="AlphaFoldDB" id="A0A7X6A1I3"/>
<evidence type="ECO:0000313" key="2">
    <source>
        <dbReference type="Proteomes" id="UP000555407"/>
    </source>
</evidence>
<name>A0A7X6A1I3_9ACTN</name>
<dbReference type="Pfam" id="PF26541">
    <property type="entry name" value="MafI2"/>
    <property type="match status" value="1"/>
</dbReference>
<keyword evidence="2" id="KW-1185">Reference proteome</keyword>
<reference evidence="1 2" key="1">
    <citation type="submission" date="2020-03" db="EMBL/GenBank/DDBJ databases">
        <title>Sequencing the genomes of 1000 actinobacteria strains.</title>
        <authorList>
            <person name="Klenk H.-P."/>
        </authorList>
    </citation>
    <scope>NUCLEOTIDE SEQUENCE [LARGE SCALE GENOMIC DNA]</scope>
    <source>
        <strain evidence="1 2">DSM 45490</strain>
    </source>
</reference>
<protein>
    <submittedName>
        <fullName evidence="1">Uncharacterized protein</fullName>
    </submittedName>
</protein>
<gene>
    <name evidence="1" type="ORF">BJY22_003994</name>
</gene>